<accession>A0AAW0MPH7</accession>
<dbReference type="InterPro" id="IPR004043">
    <property type="entry name" value="LCCL"/>
</dbReference>
<evidence type="ECO:0000256" key="1">
    <source>
        <dbReference type="SAM" id="MobiDB-lite"/>
    </source>
</evidence>
<proteinExistence type="predicted"/>
<dbReference type="Gene3D" id="2.170.130.20">
    <property type="entry name" value="LCCL-like domain"/>
    <property type="match status" value="1"/>
</dbReference>
<protein>
    <recommendedName>
        <fullName evidence="2">LCCL domain-containing protein</fullName>
    </recommendedName>
</protein>
<dbReference type="Proteomes" id="UP001460270">
    <property type="component" value="Unassembled WGS sequence"/>
</dbReference>
<feature type="compositionally biased region" description="Basic and acidic residues" evidence="1">
    <location>
        <begin position="91"/>
        <end position="118"/>
    </location>
</feature>
<sequence>MRGEERREREEKERGRRARGERNKKERVRGREKKERRRDRRTRGRKKSEGEREKEGERVRRERREGEREEQRGERKERERERGSERRKKGGERGREKEMRGREGGEMRERGLERHKMEGRGRQSSAVLCLTEEQTCSRTRTRTKTRPCCVPQTVPSGECLCLGRKSTPQCRRCVEPPCTVQRCVSVRQQSGKCGSSRVRARRVLQCCLLIYMFLAEGGARGNDLLIVIYTCIVLSFSGVMGASAGPVFLLSSTPDGVMGASGGPVLLLSSTPELYLQYISVLPPQWCDGSVWSGVMGASGGPVVLKKLQGRQNYQGSYSNGVQSQHLSRWTSSFTVTNPQEEPLELGSQTSTTALPAEEPALNKEELSVFAADVLVCVQFVEDHSDLDKTTKTQWKSRSNTVYVQVKSVRTSSITDLFQTQQEDRETGGHFVSVRSRVRFESSLSPV</sequence>
<comment type="caution">
    <text evidence="3">The sequence shown here is derived from an EMBL/GenBank/DDBJ whole genome shotgun (WGS) entry which is preliminary data.</text>
</comment>
<organism evidence="3 4">
    <name type="scientific">Mugilogobius chulae</name>
    <name type="common">yellowstripe goby</name>
    <dbReference type="NCBI Taxonomy" id="88201"/>
    <lineage>
        <taxon>Eukaryota</taxon>
        <taxon>Metazoa</taxon>
        <taxon>Chordata</taxon>
        <taxon>Craniata</taxon>
        <taxon>Vertebrata</taxon>
        <taxon>Euteleostomi</taxon>
        <taxon>Actinopterygii</taxon>
        <taxon>Neopterygii</taxon>
        <taxon>Teleostei</taxon>
        <taxon>Neoteleostei</taxon>
        <taxon>Acanthomorphata</taxon>
        <taxon>Gobiaria</taxon>
        <taxon>Gobiiformes</taxon>
        <taxon>Gobioidei</taxon>
        <taxon>Gobiidae</taxon>
        <taxon>Gobionellinae</taxon>
        <taxon>Mugilogobius</taxon>
    </lineage>
</organism>
<keyword evidence="4" id="KW-1185">Reference proteome</keyword>
<evidence type="ECO:0000259" key="2">
    <source>
        <dbReference type="PROSITE" id="PS50820"/>
    </source>
</evidence>
<dbReference type="AlphaFoldDB" id="A0AAW0MPH7"/>
<reference evidence="4" key="1">
    <citation type="submission" date="2024-04" db="EMBL/GenBank/DDBJ databases">
        <title>Salinicola lusitanus LLJ914,a marine bacterium isolated from the Okinawa Trough.</title>
        <authorList>
            <person name="Li J."/>
        </authorList>
    </citation>
    <scope>NUCLEOTIDE SEQUENCE [LARGE SCALE GENOMIC DNA]</scope>
</reference>
<evidence type="ECO:0000313" key="4">
    <source>
        <dbReference type="Proteomes" id="UP001460270"/>
    </source>
</evidence>
<dbReference type="InterPro" id="IPR036609">
    <property type="entry name" value="LCCL_sf"/>
</dbReference>
<gene>
    <name evidence="3" type="ORF">WMY93_033114</name>
</gene>
<evidence type="ECO:0000313" key="3">
    <source>
        <dbReference type="EMBL" id="KAK7880217.1"/>
    </source>
</evidence>
<feature type="compositionally biased region" description="Basic and acidic residues" evidence="1">
    <location>
        <begin position="47"/>
        <end position="84"/>
    </location>
</feature>
<feature type="compositionally biased region" description="Basic residues" evidence="1">
    <location>
        <begin position="25"/>
        <end position="46"/>
    </location>
</feature>
<name>A0AAW0MPH7_9GOBI</name>
<dbReference type="SUPFAM" id="SSF69848">
    <property type="entry name" value="LCCL domain"/>
    <property type="match status" value="1"/>
</dbReference>
<dbReference type="PROSITE" id="PS50820">
    <property type="entry name" value="LCCL"/>
    <property type="match status" value="1"/>
</dbReference>
<dbReference type="EMBL" id="JBBPFD010000126">
    <property type="protein sequence ID" value="KAK7880217.1"/>
    <property type="molecule type" value="Genomic_DNA"/>
</dbReference>
<feature type="region of interest" description="Disordered" evidence="1">
    <location>
        <begin position="1"/>
        <end position="118"/>
    </location>
</feature>
<feature type="domain" description="LCCL" evidence="2">
    <location>
        <begin position="287"/>
        <end position="334"/>
    </location>
</feature>
<dbReference type="Pfam" id="PF03815">
    <property type="entry name" value="LCCL"/>
    <property type="match status" value="1"/>
</dbReference>
<feature type="compositionally biased region" description="Basic and acidic residues" evidence="1">
    <location>
        <begin position="1"/>
        <end position="24"/>
    </location>
</feature>